<protein>
    <submittedName>
        <fullName evidence="2">DNA-binding protein</fullName>
    </submittedName>
</protein>
<dbReference type="Pfam" id="PF01636">
    <property type="entry name" value="APH"/>
    <property type="match status" value="1"/>
</dbReference>
<accession>A0ABQ6CE27</accession>
<evidence type="ECO:0000313" key="3">
    <source>
        <dbReference type="Proteomes" id="UP001156882"/>
    </source>
</evidence>
<keyword evidence="3" id="KW-1185">Reference proteome</keyword>
<dbReference type="SUPFAM" id="SSF52540">
    <property type="entry name" value="P-loop containing nucleoside triphosphate hydrolases"/>
    <property type="match status" value="1"/>
</dbReference>
<name>A0ABQ6CE27_9HYPH</name>
<feature type="domain" description="Aminoglycoside phosphotransferase" evidence="1">
    <location>
        <begin position="79"/>
        <end position="290"/>
    </location>
</feature>
<dbReference type="PANTHER" id="PTHR43883:SF1">
    <property type="entry name" value="GLUCONOKINASE"/>
    <property type="match status" value="1"/>
</dbReference>
<comment type="caution">
    <text evidence="2">The sequence shown here is derived from an EMBL/GenBank/DDBJ whole genome shotgun (WGS) entry which is preliminary data.</text>
</comment>
<dbReference type="InterPro" id="IPR027417">
    <property type="entry name" value="P-loop_NTPase"/>
</dbReference>
<dbReference type="Pfam" id="PF13671">
    <property type="entry name" value="AAA_33"/>
    <property type="match status" value="1"/>
</dbReference>
<dbReference type="InterPro" id="IPR052732">
    <property type="entry name" value="Cell-binding_unc_protein"/>
</dbReference>
<dbReference type="InterPro" id="IPR002575">
    <property type="entry name" value="Aminoglycoside_PTrfase"/>
</dbReference>
<keyword evidence="2" id="KW-0238">DNA-binding</keyword>
<organism evidence="2 3">
    <name type="scientific">Labrys miyagiensis</name>
    <dbReference type="NCBI Taxonomy" id="346912"/>
    <lineage>
        <taxon>Bacteria</taxon>
        <taxon>Pseudomonadati</taxon>
        <taxon>Pseudomonadota</taxon>
        <taxon>Alphaproteobacteria</taxon>
        <taxon>Hyphomicrobiales</taxon>
        <taxon>Xanthobacteraceae</taxon>
        <taxon>Labrys</taxon>
    </lineage>
</organism>
<evidence type="ECO:0000313" key="2">
    <source>
        <dbReference type="EMBL" id="GLS18526.1"/>
    </source>
</evidence>
<dbReference type="SUPFAM" id="SSF56112">
    <property type="entry name" value="Protein kinase-like (PK-like)"/>
    <property type="match status" value="1"/>
</dbReference>
<sequence length="531" mass="58362">MLDRNLSVTPKAQAVSHVVEEQDEAIAFLSDPATYATPGPVQRIDTHGAIIFLAGEHAFKLKRAVRFPFMDLSTVAKRREACKKEIAINKAFAPQIYLDAVPITRSGSRLELDGEGAAIDWVVRMRRFDENRTLDRVAEAGELHASLLVTTTQAVLASHRSAPRRQGLEATRSLRRYIQQNDEALRESPHLFAPEAVSELTKASELAFEASHDLLIQRGKAGFVRRCHGDLHLRNIAIIEGRPTLFDAVEFDEAIATCDVLYDLAFLLMDLWERKMEEAANAVLNRYLWDADEEAHLTGLKALPLFLSIRAALRAKISASAAPMQPIDKVATMEKEAKRYFDLARLFLEPVEPELVAIGGLSGTGKTTLATAIAPSIGRAPGAIVLRSDIERKHLAGVPETERLPACAYTSVRSAAVYDALNRKARLALGAGSSAVLDAVHARPFERDNAEIIARRAGAHFTGLWLEAATPVMVERVANRRGDASDADPAVVLAQTGYDLGRVSWHRLDADVRKERLVEEALLILAMEGEL</sequence>
<dbReference type="PANTHER" id="PTHR43883">
    <property type="entry name" value="SLR0207 PROTEIN"/>
    <property type="match status" value="1"/>
</dbReference>
<gene>
    <name evidence="2" type="ORF">GCM10007874_15430</name>
</gene>
<dbReference type="Gene3D" id="3.40.50.300">
    <property type="entry name" value="P-loop containing nucleotide triphosphate hydrolases"/>
    <property type="match status" value="1"/>
</dbReference>
<reference evidence="3" key="1">
    <citation type="journal article" date="2019" name="Int. J. Syst. Evol. Microbiol.">
        <title>The Global Catalogue of Microorganisms (GCM) 10K type strain sequencing project: providing services to taxonomists for standard genome sequencing and annotation.</title>
        <authorList>
            <consortium name="The Broad Institute Genomics Platform"/>
            <consortium name="The Broad Institute Genome Sequencing Center for Infectious Disease"/>
            <person name="Wu L."/>
            <person name="Ma J."/>
        </authorList>
    </citation>
    <scope>NUCLEOTIDE SEQUENCE [LARGE SCALE GENOMIC DNA]</scope>
    <source>
        <strain evidence="3">NBRC 101365</strain>
    </source>
</reference>
<dbReference type="InterPro" id="IPR011009">
    <property type="entry name" value="Kinase-like_dom_sf"/>
</dbReference>
<evidence type="ECO:0000259" key="1">
    <source>
        <dbReference type="Pfam" id="PF01636"/>
    </source>
</evidence>
<proteinExistence type="predicted"/>
<dbReference type="Proteomes" id="UP001156882">
    <property type="component" value="Unassembled WGS sequence"/>
</dbReference>
<dbReference type="GO" id="GO:0003677">
    <property type="term" value="F:DNA binding"/>
    <property type="evidence" value="ECO:0007669"/>
    <property type="project" value="UniProtKB-KW"/>
</dbReference>
<dbReference type="EMBL" id="BSPC01000014">
    <property type="protein sequence ID" value="GLS18526.1"/>
    <property type="molecule type" value="Genomic_DNA"/>
</dbReference>